<proteinExistence type="predicted"/>
<keyword evidence="2" id="KW-0732">Signal</keyword>
<keyword evidence="4" id="KW-1185">Reference proteome</keyword>
<organism evidence="3 4">
    <name type="scientific">Cardamine amara subsp. amara</name>
    <dbReference type="NCBI Taxonomy" id="228776"/>
    <lineage>
        <taxon>Eukaryota</taxon>
        <taxon>Viridiplantae</taxon>
        <taxon>Streptophyta</taxon>
        <taxon>Embryophyta</taxon>
        <taxon>Tracheophyta</taxon>
        <taxon>Spermatophyta</taxon>
        <taxon>Magnoliopsida</taxon>
        <taxon>eudicotyledons</taxon>
        <taxon>Gunneridae</taxon>
        <taxon>Pentapetalae</taxon>
        <taxon>rosids</taxon>
        <taxon>malvids</taxon>
        <taxon>Brassicales</taxon>
        <taxon>Brassicaceae</taxon>
        <taxon>Cardamineae</taxon>
        <taxon>Cardamine</taxon>
    </lineage>
</organism>
<evidence type="ECO:0000256" key="1">
    <source>
        <dbReference type="SAM" id="MobiDB-lite"/>
    </source>
</evidence>
<evidence type="ECO:0000313" key="3">
    <source>
        <dbReference type="EMBL" id="KAL1203363.1"/>
    </source>
</evidence>
<name>A0ABD1A9Z6_CARAN</name>
<feature type="chain" id="PRO_5044763170" evidence="2">
    <location>
        <begin position="20"/>
        <end position="69"/>
    </location>
</feature>
<dbReference type="Proteomes" id="UP001558713">
    <property type="component" value="Unassembled WGS sequence"/>
</dbReference>
<comment type="caution">
    <text evidence="3">The sequence shown here is derived from an EMBL/GenBank/DDBJ whole genome shotgun (WGS) entry which is preliminary data.</text>
</comment>
<feature type="region of interest" description="Disordered" evidence="1">
    <location>
        <begin position="44"/>
        <end position="69"/>
    </location>
</feature>
<gene>
    <name evidence="3" type="ORF">V5N11_031173</name>
</gene>
<evidence type="ECO:0000313" key="4">
    <source>
        <dbReference type="Proteomes" id="UP001558713"/>
    </source>
</evidence>
<dbReference type="EMBL" id="JBANAX010000560">
    <property type="protein sequence ID" value="KAL1203363.1"/>
    <property type="molecule type" value="Genomic_DNA"/>
</dbReference>
<accession>A0ABD1A9Z6</accession>
<evidence type="ECO:0000256" key="2">
    <source>
        <dbReference type="SAM" id="SignalP"/>
    </source>
</evidence>
<sequence length="69" mass="7948">MKLVVFISFLLLFPLCSSGFEGHEVTHIDQFSSDKVEESIEKLMDYPEPGPNEPGRRRRRPPGPMKYNP</sequence>
<feature type="signal peptide" evidence="2">
    <location>
        <begin position="1"/>
        <end position="19"/>
    </location>
</feature>
<dbReference type="AlphaFoldDB" id="A0ABD1A9Z6"/>
<protein>
    <submittedName>
        <fullName evidence="3">Uncharacterized protein</fullName>
    </submittedName>
</protein>
<reference evidence="3 4" key="1">
    <citation type="submission" date="2024-04" db="EMBL/GenBank/DDBJ databases">
        <title>Genome assembly C_amara_ONT_v2.</title>
        <authorList>
            <person name="Yant L."/>
            <person name="Moore C."/>
            <person name="Slenker M."/>
        </authorList>
    </citation>
    <scope>NUCLEOTIDE SEQUENCE [LARGE SCALE GENOMIC DNA]</scope>
    <source>
        <tissue evidence="3">Leaf</tissue>
    </source>
</reference>